<protein>
    <submittedName>
        <fullName evidence="2">Uncharacterized protein</fullName>
    </submittedName>
</protein>
<reference evidence="3" key="1">
    <citation type="submission" date="2017-04" db="EMBL/GenBank/DDBJ databases">
        <title>Genome evolution of the luminous symbionts of deep sea anglerfish.</title>
        <authorList>
            <person name="Hendry T.A."/>
        </authorList>
    </citation>
    <scope>NUCLEOTIDE SEQUENCE [LARGE SCALE GENOMIC DNA]</scope>
</reference>
<dbReference type="Proteomes" id="UP000219020">
    <property type="component" value="Unassembled WGS sequence"/>
</dbReference>
<comment type="caution">
    <text evidence="2">The sequence shown here is derived from an EMBL/GenBank/DDBJ whole genome shotgun (WGS) entry which is preliminary data.</text>
</comment>
<dbReference type="RefSeq" id="WP_190319219.1">
    <property type="nucleotide sequence ID" value="NZ_CAWNJE010000031.1"/>
</dbReference>
<keyword evidence="3" id="KW-1185">Reference proteome</keyword>
<dbReference type="AlphaFoldDB" id="A0A2A5T4B1"/>
<evidence type="ECO:0000256" key="1">
    <source>
        <dbReference type="SAM" id="Phobius"/>
    </source>
</evidence>
<keyword evidence="1" id="KW-1133">Transmembrane helix</keyword>
<gene>
    <name evidence="2" type="ORF">BTN49_1562</name>
</gene>
<dbReference type="EMBL" id="NBYY01000013">
    <property type="protein sequence ID" value="PCS23002.1"/>
    <property type="molecule type" value="Genomic_DNA"/>
</dbReference>
<feature type="transmembrane region" description="Helical" evidence="1">
    <location>
        <begin position="29"/>
        <end position="50"/>
    </location>
</feature>
<evidence type="ECO:0000313" key="2">
    <source>
        <dbReference type="EMBL" id="PCS23002.1"/>
    </source>
</evidence>
<evidence type="ECO:0000313" key="3">
    <source>
        <dbReference type="Proteomes" id="UP000219020"/>
    </source>
</evidence>
<accession>A0A2A5T4B1</accession>
<dbReference type="GeneID" id="66953306"/>
<name>A0A2A5T4B1_9GAMM</name>
<keyword evidence="1" id="KW-0472">Membrane</keyword>
<organism evidence="2 3">
    <name type="scientific">Candidatus Enterovibrio escicola</name>
    <dbReference type="NCBI Taxonomy" id="1927127"/>
    <lineage>
        <taxon>Bacteria</taxon>
        <taxon>Pseudomonadati</taxon>
        <taxon>Pseudomonadota</taxon>
        <taxon>Gammaproteobacteria</taxon>
        <taxon>Vibrionales</taxon>
        <taxon>Vibrionaceae</taxon>
        <taxon>Enterovibrio</taxon>
    </lineage>
</organism>
<proteinExistence type="predicted"/>
<keyword evidence="1" id="KW-0812">Transmembrane</keyword>
<sequence>MIKIAFIVGFIIVGILAIKFVDTTKIKKGMIAFGVLLLLGIVGVIISELIR</sequence>